<comment type="caution">
    <text evidence="2">The sequence shown here is derived from an EMBL/GenBank/DDBJ whole genome shotgun (WGS) entry which is preliminary data.</text>
</comment>
<dbReference type="Proteomes" id="UP001301350">
    <property type="component" value="Unassembled WGS sequence"/>
</dbReference>
<sequence>MIRTFLIVSSSGLVLYNKALLRSVEQPRLVGSLITALQEFALRQTNRLVSHIEMSELLVTMVPSRRAKITAVLFQDASDSAALGQLVATELLESFTDMFADTLVGSHGDKGVRWSRGHSPRLVASSTQVDDGGSDITVREHPRRLHRPTASIPSVSPLPPYASSLPSGTPGAAAVPSPSPRRSYHAGRAPGSSGSANQSMTLLDQFHDFDTAFADTIRNSVRSVVRDLRRVRGVRQAILLRGNTVISACSNVDQVALVANVQYVLEDIERLFSLLGDETRDLSIENELGMVTIRRLCLQDVEDDETTDTSSIGGLYSVSSIEASLQNSATVLVLVTRCDVQSEDWRRIEQRSRLIEDAITLHANLRLAI</sequence>
<organism evidence="2 3">
    <name type="scientific">Cyanidium caldarium</name>
    <name type="common">Red alga</name>
    <dbReference type="NCBI Taxonomy" id="2771"/>
    <lineage>
        <taxon>Eukaryota</taxon>
        <taxon>Rhodophyta</taxon>
        <taxon>Bangiophyceae</taxon>
        <taxon>Cyanidiales</taxon>
        <taxon>Cyanidiaceae</taxon>
        <taxon>Cyanidium</taxon>
    </lineage>
</organism>
<gene>
    <name evidence="2" type="ORF">CDCA_CDCA03G0819</name>
</gene>
<feature type="region of interest" description="Disordered" evidence="1">
    <location>
        <begin position="115"/>
        <end position="196"/>
    </location>
</feature>
<accession>A0AAV9IR48</accession>
<reference evidence="2 3" key="1">
    <citation type="submission" date="2022-07" db="EMBL/GenBank/DDBJ databases">
        <title>Genome-wide signatures of adaptation to extreme environments.</title>
        <authorList>
            <person name="Cho C.H."/>
            <person name="Yoon H.S."/>
        </authorList>
    </citation>
    <scope>NUCLEOTIDE SEQUENCE [LARGE SCALE GENOMIC DNA]</scope>
    <source>
        <strain evidence="2 3">DBV 063 E5</strain>
    </source>
</reference>
<evidence type="ECO:0000313" key="2">
    <source>
        <dbReference type="EMBL" id="KAK4534794.1"/>
    </source>
</evidence>
<dbReference type="AlphaFoldDB" id="A0AAV9IR48"/>
<evidence type="ECO:0000313" key="3">
    <source>
        <dbReference type="Proteomes" id="UP001301350"/>
    </source>
</evidence>
<name>A0AAV9IR48_CYACA</name>
<protein>
    <submittedName>
        <fullName evidence="2">Uncharacterized protein</fullName>
    </submittedName>
</protein>
<proteinExistence type="predicted"/>
<dbReference type="EMBL" id="JANCYW010000003">
    <property type="protein sequence ID" value="KAK4534794.1"/>
    <property type="molecule type" value="Genomic_DNA"/>
</dbReference>
<evidence type="ECO:0000256" key="1">
    <source>
        <dbReference type="SAM" id="MobiDB-lite"/>
    </source>
</evidence>
<keyword evidence="3" id="KW-1185">Reference proteome</keyword>